<name>A0A380CFB0_SPHSI</name>
<dbReference type="InterPro" id="IPR041657">
    <property type="entry name" value="HTH_17"/>
</dbReference>
<evidence type="ECO:0000259" key="1">
    <source>
        <dbReference type="Pfam" id="PF12728"/>
    </source>
</evidence>
<reference evidence="2 3" key="1">
    <citation type="submission" date="2018-06" db="EMBL/GenBank/DDBJ databases">
        <authorList>
            <consortium name="Pathogen Informatics"/>
            <person name="Doyle S."/>
        </authorList>
    </citation>
    <scope>NUCLEOTIDE SEQUENCE [LARGE SCALE GENOMIC DNA]</scope>
    <source>
        <strain evidence="2 3">NCTC11388</strain>
    </source>
</reference>
<dbReference type="InterPro" id="IPR010093">
    <property type="entry name" value="SinI_DNA-bd"/>
</dbReference>
<dbReference type="SUPFAM" id="SSF46955">
    <property type="entry name" value="Putative DNA-binding domain"/>
    <property type="match status" value="1"/>
</dbReference>
<dbReference type="Pfam" id="PF12728">
    <property type="entry name" value="HTH_17"/>
    <property type="match status" value="1"/>
</dbReference>
<organism evidence="2 3">
    <name type="scientific">Sphingobacterium spiritivorum</name>
    <name type="common">Flavobacterium spiritivorum</name>
    <dbReference type="NCBI Taxonomy" id="258"/>
    <lineage>
        <taxon>Bacteria</taxon>
        <taxon>Pseudomonadati</taxon>
        <taxon>Bacteroidota</taxon>
        <taxon>Sphingobacteriia</taxon>
        <taxon>Sphingobacteriales</taxon>
        <taxon>Sphingobacteriaceae</taxon>
        <taxon>Sphingobacterium</taxon>
    </lineage>
</organism>
<dbReference type="GO" id="GO:0003677">
    <property type="term" value="F:DNA binding"/>
    <property type="evidence" value="ECO:0007669"/>
    <property type="project" value="InterPro"/>
</dbReference>
<evidence type="ECO:0000313" key="3">
    <source>
        <dbReference type="Proteomes" id="UP000254893"/>
    </source>
</evidence>
<feature type="domain" description="Helix-turn-helix" evidence="1">
    <location>
        <begin position="58"/>
        <end position="104"/>
    </location>
</feature>
<dbReference type="Proteomes" id="UP000254893">
    <property type="component" value="Unassembled WGS sequence"/>
</dbReference>
<dbReference type="NCBIfam" id="TIGR01764">
    <property type="entry name" value="excise"/>
    <property type="match status" value="1"/>
</dbReference>
<evidence type="ECO:0000313" key="2">
    <source>
        <dbReference type="EMBL" id="SUJ18767.1"/>
    </source>
</evidence>
<gene>
    <name evidence="2" type="ORF">NCTC11388_02796</name>
</gene>
<dbReference type="InterPro" id="IPR009061">
    <property type="entry name" value="DNA-bd_dom_put_sf"/>
</dbReference>
<dbReference type="RefSeq" id="WP_115170534.1">
    <property type="nucleotide sequence ID" value="NZ_UGYW01000002.1"/>
</dbReference>
<dbReference type="AlphaFoldDB" id="A0A380CFB0"/>
<proteinExistence type="predicted"/>
<sequence>MNEIKVNHNNLPEAVGVIYKELVNAKSELSEVKRLFAEMSEKLDSYSYTSVVEDPDKLFTIKEAAEFLRVKENAIHVWKRDGKIPYIMAGGSKPLFRKEDLLNYNRIEIKKPKGLERRR</sequence>
<dbReference type="EMBL" id="UGYW01000002">
    <property type="protein sequence ID" value="SUJ18767.1"/>
    <property type="molecule type" value="Genomic_DNA"/>
</dbReference>
<protein>
    <submittedName>
        <fullName evidence="2">DNA binding domain, excisionase family</fullName>
    </submittedName>
</protein>
<accession>A0A380CFB0</accession>